<dbReference type="Gene3D" id="3.30.559.10">
    <property type="entry name" value="Chloramphenicol acetyltransferase-like domain"/>
    <property type="match status" value="1"/>
</dbReference>
<dbReference type="EMBL" id="SJXE01000003">
    <property type="protein sequence ID" value="TCI03700.1"/>
    <property type="molecule type" value="Genomic_DNA"/>
</dbReference>
<evidence type="ECO:0000256" key="3">
    <source>
        <dbReference type="ARBA" id="ARBA00022553"/>
    </source>
</evidence>
<dbReference type="InterPro" id="IPR029058">
    <property type="entry name" value="AB_hydrolase_fold"/>
</dbReference>
<dbReference type="PROSITE" id="PS00455">
    <property type="entry name" value="AMP_BINDING"/>
    <property type="match status" value="1"/>
</dbReference>
<dbReference type="InterPro" id="IPR023213">
    <property type="entry name" value="CAT-like_dom_sf"/>
</dbReference>
<dbReference type="PANTHER" id="PTHR45527">
    <property type="entry name" value="NONRIBOSOMAL PEPTIDE SYNTHETASE"/>
    <property type="match status" value="1"/>
</dbReference>
<dbReference type="InterPro" id="IPR025110">
    <property type="entry name" value="AMP-bd_C"/>
</dbReference>
<dbReference type="InterPro" id="IPR036736">
    <property type="entry name" value="ACP-like_sf"/>
</dbReference>
<dbReference type="InterPro" id="IPR001242">
    <property type="entry name" value="Condensation_dom"/>
</dbReference>
<dbReference type="SUPFAM" id="SSF52777">
    <property type="entry name" value="CoA-dependent acyltransferases"/>
    <property type="match status" value="2"/>
</dbReference>
<evidence type="ECO:0000313" key="5">
    <source>
        <dbReference type="EMBL" id="TCI03700.1"/>
    </source>
</evidence>
<dbReference type="SUPFAM" id="SSF53474">
    <property type="entry name" value="alpha/beta-Hydrolases"/>
    <property type="match status" value="1"/>
</dbReference>
<dbReference type="InterPro" id="IPR010071">
    <property type="entry name" value="AA_adenyl_dom"/>
</dbReference>
<dbReference type="Gene3D" id="3.30.300.30">
    <property type="match status" value="1"/>
</dbReference>
<dbReference type="PRINTS" id="PR00154">
    <property type="entry name" value="AMPBINDING"/>
</dbReference>
<dbReference type="Gene3D" id="3.40.50.980">
    <property type="match status" value="2"/>
</dbReference>
<name>A0ABY2AM77_9GAMM</name>
<dbReference type="Pfam" id="PF00501">
    <property type="entry name" value="AMP-binding"/>
    <property type="match status" value="1"/>
</dbReference>
<dbReference type="PROSITE" id="PS00012">
    <property type="entry name" value="PHOSPHOPANTETHEINE"/>
    <property type="match status" value="1"/>
</dbReference>
<evidence type="ECO:0000313" key="6">
    <source>
        <dbReference type="Proteomes" id="UP000292554"/>
    </source>
</evidence>
<dbReference type="SUPFAM" id="SSF47336">
    <property type="entry name" value="ACP-like"/>
    <property type="match status" value="1"/>
</dbReference>
<evidence type="ECO:0000256" key="1">
    <source>
        <dbReference type="ARBA" id="ARBA00001957"/>
    </source>
</evidence>
<dbReference type="Pfam" id="PF00668">
    <property type="entry name" value="Condensation"/>
    <property type="match status" value="1"/>
</dbReference>
<gene>
    <name evidence="5" type="ORF">EZV61_09150</name>
</gene>
<dbReference type="Pfam" id="PF13193">
    <property type="entry name" value="AMP-binding_C"/>
    <property type="match status" value="1"/>
</dbReference>
<feature type="domain" description="Carrier" evidence="4">
    <location>
        <begin position="981"/>
        <end position="1056"/>
    </location>
</feature>
<dbReference type="InterPro" id="IPR001031">
    <property type="entry name" value="Thioesterase"/>
</dbReference>
<dbReference type="Pfam" id="PF00975">
    <property type="entry name" value="Thioesterase"/>
    <property type="match status" value="1"/>
</dbReference>
<proteinExistence type="predicted"/>
<dbReference type="NCBIfam" id="TIGR01733">
    <property type="entry name" value="AA-adenyl-dom"/>
    <property type="match status" value="1"/>
</dbReference>
<dbReference type="SMART" id="SM00823">
    <property type="entry name" value="PKS_PP"/>
    <property type="match status" value="1"/>
</dbReference>
<dbReference type="SUPFAM" id="SSF56801">
    <property type="entry name" value="Acetyl-CoA synthetase-like"/>
    <property type="match status" value="1"/>
</dbReference>
<evidence type="ECO:0000256" key="2">
    <source>
        <dbReference type="ARBA" id="ARBA00022450"/>
    </source>
</evidence>
<dbReference type="PANTHER" id="PTHR45527:SF1">
    <property type="entry name" value="FATTY ACID SYNTHASE"/>
    <property type="match status" value="1"/>
</dbReference>
<dbReference type="Proteomes" id="UP000292554">
    <property type="component" value="Unassembled WGS sequence"/>
</dbReference>
<accession>A0ABY2AM77</accession>
<dbReference type="InterPro" id="IPR020459">
    <property type="entry name" value="AMP-binding"/>
</dbReference>
<dbReference type="InterPro" id="IPR006162">
    <property type="entry name" value="Ppantetheine_attach_site"/>
</dbReference>
<dbReference type="Gene3D" id="2.30.38.10">
    <property type="entry name" value="Luciferase, Domain 3"/>
    <property type="match status" value="1"/>
</dbReference>
<sequence>MTAGTPTNTAWQPLTDAQAGIWFAQLRDPDNPIYKTGEFIVIDGAVDEEAFVSAVKTTINEVDSLHAHFETTTEGPRMRVVRRDWQVVRKDFRAEAAPLEMATEWMHNELKTPVDLELGPLFTMALLRLTDDQYCWFFSLHHIAIDGYSMSLIASRVATLYGCLTRNEAIPEIALVDQTALLVEDNQYKTSDKYKADRAFYLQRYADHSDTVNLAGKPTVTSDHFLRLQGAMSTQDFANMGAMAKRCRTHWYSVLIAAVAAYVHRMTRSNDVVLGVPLMGRLGSVAIQTPAMRVNILPVRVSFNPGQDIADLVTQVNKEFCAVRKHQGYRYEELHRELNLVKESRNLFGPLVNIMPFEYQHQFADLKSKAHNLSAGPVDDISFYCYELDGQLHLDMDANPALYTQAEIIGHQQRLFHFMADFFTASLVAGTSRSRVGDVQLLLPGEHEKIVTSWNASEQPVAQQTLSALLQQSVQKHGQRTALVFGDEILSYAALAELVNPLARWLIAQGVDVGTRVAVLLPRSVELIVAQQAILQAGGVYMPIDPDYPDGRIGYMVESAEPVLVITDQLLLAKLPESLPTLRVDESRWTRVQSVFSAAPVAAEERLSELTPQDPAYVIYTSGSTGKPKGVVVGHQAIVNRLLWMQHQYAIDHDDRVLQKTPCGFDVSIWEFFWPMLEGAVLVVAQPEGHKDPIYLADLIQRQGITTIHFVPSMLQVFLQQADPAQCQSLRRVLCSGEALPVSLVNSYYESFSSPLHNLYGPTEAAVDVTYWACQANAETNSIPIGRPVWNTQMYVLDDALQPVPPGVVGDLYIGGAQLALGYLGQPALTAERFIANPVAENNSRIYKTGDLAKWRDDGVLEYAGRSDFQVKIRGFRIELEEIENALAQHDAVAQVAVVVQEYGQGDKRLVAYFRAHVDMEGTVPALDPARLQAFLAEPLPDYMIPGYFVQLETFPVTANGKLERKALPKPDLSEQVGSKGPSNLLEERLCKLFCDLLELPSVGVDDNFFELGGHSLLAAQLIAHVKEIMGIELSLAAVFQAPTVQGISAKLNGSNGDEALEILLPLRKREGKSALFCVHPAGGLSWCYAALTPIIPSKIPLYGVQSKNLSDTEAPLPQTMQEIAEEYVAAIRREQPFGPYHLLGWSIGGMIAHLMAGVLQQQGQEVGLLTLLDSYPTEQWQQMNPPGEDQALGALIRMAGVEFDEAAHSSLTRPEVIEILQDAGSSMAHLSIETISSMIAVVLNNNKRVRDRVDYFYRGDMLFFNAVKPPEEAFLDREGWSKYMSGEVEVIEVDCIHRDMMRPEMLREIGQHIAERLTRRYGV</sequence>
<dbReference type="InterPro" id="IPR000873">
    <property type="entry name" value="AMP-dep_synth/lig_dom"/>
</dbReference>
<keyword evidence="2" id="KW-0596">Phosphopantetheine</keyword>
<dbReference type="CDD" id="cd17646">
    <property type="entry name" value="A_NRPS_AB3403-like"/>
    <property type="match status" value="1"/>
</dbReference>
<comment type="caution">
    <text evidence="5">The sequence shown here is derived from an EMBL/GenBank/DDBJ whole genome shotgun (WGS) entry which is preliminary data.</text>
</comment>
<protein>
    <submittedName>
        <fullName evidence="5">Amino acid adenylation domain-containing protein</fullName>
    </submittedName>
</protein>
<evidence type="ECO:0000259" key="4">
    <source>
        <dbReference type="PROSITE" id="PS50075"/>
    </source>
</evidence>
<dbReference type="PROSITE" id="PS50075">
    <property type="entry name" value="CARRIER"/>
    <property type="match status" value="1"/>
</dbReference>
<dbReference type="Gene3D" id="3.40.50.1820">
    <property type="entry name" value="alpha/beta hydrolase"/>
    <property type="match status" value="1"/>
</dbReference>
<organism evidence="5 6">
    <name type="scientific">Corallincola luteus</name>
    <dbReference type="NCBI Taxonomy" id="1775177"/>
    <lineage>
        <taxon>Bacteria</taxon>
        <taxon>Pseudomonadati</taxon>
        <taxon>Pseudomonadota</taxon>
        <taxon>Gammaproteobacteria</taxon>
        <taxon>Alteromonadales</taxon>
        <taxon>Psychromonadaceae</taxon>
        <taxon>Corallincola</taxon>
    </lineage>
</organism>
<comment type="cofactor">
    <cofactor evidence="1">
        <name>pantetheine 4'-phosphate</name>
        <dbReference type="ChEBI" id="CHEBI:47942"/>
    </cofactor>
</comment>
<dbReference type="InterPro" id="IPR009081">
    <property type="entry name" value="PP-bd_ACP"/>
</dbReference>
<dbReference type="InterPro" id="IPR020806">
    <property type="entry name" value="PKS_PP-bd"/>
</dbReference>
<reference evidence="5 6" key="1">
    <citation type="submission" date="2019-02" db="EMBL/GenBank/DDBJ databases">
        <title>Corallincola luteus sp. nov., a marine bacterium isolated from surface sediment of Bohai Sea in China.</title>
        <authorList>
            <person name="Ren Q."/>
        </authorList>
    </citation>
    <scope>NUCLEOTIDE SEQUENCE [LARGE SCALE GENOMIC DNA]</scope>
    <source>
        <strain evidence="5 6">DASS28</strain>
    </source>
</reference>
<dbReference type="Pfam" id="PF00550">
    <property type="entry name" value="PP-binding"/>
    <property type="match status" value="1"/>
</dbReference>
<keyword evidence="3" id="KW-0597">Phosphoprotein</keyword>
<dbReference type="InterPro" id="IPR020845">
    <property type="entry name" value="AMP-binding_CS"/>
</dbReference>
<dbReference type="InterPro" id="IPR045851">
    <property type="entry name" value="AMP-bd_C_sf"/>
</dbReference>
<dbReference type="Gene3D" id="3.30.559.30">
    <property type="entry name" value="Nonribosomal peptide synthetase, condensation domain"/>
    <property type="match status" value="1"/>
</dbReference>
<keyword evidence="6" id="KW-1185">Reference proteome</keyword>
<dbReference type="RefSeq" id="WP_131415159.1">
    <property type="nucleotide sequence ID" value="NZ_SJXE01000003.1"/>
</dbReference>